<dbReference type="eggNOG" id="COG0513">
    <property type="taxonomic scope" value="Bacteria"/>
</dbReference>
<feature type="domain" description="Helicase C-terminal" evidence="8">
    <location>
        <begin position="216"/>
        <end position="366"/>
    </location>
</feature>
<feature type="region of interest" description="Disordered" evidence="6">
    <location>
        <begin position="366"/>
        <end position="420"/>
    </location>
</feature>
<evidence type="ECO:0000259" key="7">
    <source>
        <dbReference type="PROSITE" id="PS51192"/>
    </source>
</evidence>
<dbReference type="Pfam" id="PF00270">
    <property type="entry name" value="DEAD"/>
    <property type="match status" value="1"/>
</dbReference>
<accession>A0A0R1XMB4</accession>
<name>A0A0R1XMB4_9LACO</name>
<keyword evidence="4" id="KW-0067">ATP-binding</keyword>
<dbReference type="InterPro" id="IPR001650">
    <property type="entry name" value="Helicase_C-like"/>
</dbReference>
<keyword evidence="2" id="KW-0378">Hydrolase</keyword>
<dbReference type="EMBL" id="AZGA01000078">
    <property type="protein sequence ID" value="KRM31434.1"/>
    <property type="molecule type" value="Genomic_DNA"/>
</dbReference>
<protein>
    <submittedName>
        <fullName evidence="9">DEAD DEAH box helicase family protein</fullName>
    </submittedName>
</protein>
<evidence type="ECO:0000313" key="10">
    <source>
        <dbReference type="Proteomes" id="UP000051236"/>
    </source>
</evidence>
<feature type="compositionally biased region" description="Polar residues" evidence="6">
    <location>
        <begin position="374"/>
        <end position="383"/>
    </location>
</feature>
<sequence>MNAILETAWQQAGFETPTEIQSKTFDLLADGQSVLGLAPTGTGKTLAFSLPILQNMQANAGLQLIILVSSQELAHQMQAALQPFVKALGMSQVVVTGNTNVKRQMERLKAKPDLVIATVGRLMELLNKGKIKIKPLKAVILDEADALLFENGADKLQMVFDHLPKPLQVGFFGATTSRAVTDFATANHIDFTTVDTRQKLVKTQKTEHLFLRANNNAKNVILKELSRQKSFYGMVFFRQKNQLIKVAHIMADWHVPVAILDGRKDSIQRQHALQSFRQHKINLLLATDVAARGLDIDNLTTVVNYDIPETETAYIHRSGRTGRMYKQGQVLTLGNDHDQRDLQKLLGTEVALKLVYLVDGQLTQERPSHREFKTTTGQSSRQAPGSGHSSRRTSEALKQSKKKQASRVKNRKNKGKPKRG</sequence>
<evidence type="ECO:0000256" key="5">
    <source>
        <dbReference type="ARBA" id="ARBA00038437"/>
    </source>
</evidence>
<dbReference type="STRING" id="1423734.FC83_GL000726"/>
<dbReference type="GO" id="GO:0005524">
    <property type="term" value="F:ATP binding"/>
    <property type="evidence" value="ECO:0007669"/>
    <property type="project" value="UniProtKB-KW"/>
</dbReference>
<dbReference type="PATRIC" id="fig|1423734.3.peg.733"/>
<evidence type="ECO:0000256" key="2">
    <source>
        <dbReference type="ARBA" id="ARBA00022801"/>
    </source>
</evidence>
<dbReference type="AlphaFoldDB" id="A0A0R1XMB4"/>
<dbReference type="PROSITE" id="PS51194">
    <property type="entry name" value="HELICASE_CTER"/>
    <property type="match status" value="1"/>
</dbReference>
<dbReference type="Gene3D" id="3.40.50.300">
    <property type="entry name" value="P-loop containing nucleotide triphosphate hydrolases"/>
    <property type="match status" value="2"/>
</dbReference>
<evidence type="ECO:0000259" key="8">
    <source>
        <dbReference type="PROSITE" id="PS51194"/>
    </source>
</evidence>
<dbReference type="RefSeq" id="WP_057002869.1">
    <property type="nucleotide sequence ID" value="NZ_AZGA01000078.1"/>
</dbReference>
<evidence type="ECO:0000256" key="3">
    <source>
        <dbReference type="ARBA" id="ARBA00022806"/>
    </source>
</evidence>
<feature type="domain" description="Helicase ATP-binding" evidence="7">
    <location>
        <begin position="25"/>
        <end position="194"/>
    </location>
</feature>
<dbReference type="PROSITE" id="PS51192">
    <property type="entry name" value="HELICASE_ATP_BIND_1"/>
    <property type="match status" value="1"/>
</dbReference>
<dbReference type="GO" id="GO:0016787">
    <property type="term" value="F:hydrolase activity"/>
    <property type="evidence" value="ECO:0007669"/>
    <property type="project" value="UniProtKB-KW"/>
</dbReference>
<reference evidence="9 10" key="1">
    <citation type="journal article" date="2015" name="Genome Announc.">
        <title>Expanding the biotechnology potential of lactobacilli through comparative genomics of 213 strains and associated genera.</title>
        <authorList>
            <person name="Sun Z."/>
            <person name="Harris H.M."/>
            <person name="McCann A."/>
            <person name="Guo C."/>
            <person name="Argimon S."/>
            <person name="Zhang W."/>
            <person name="Yang X."/>
            <person name="Jeffery I.B."/>
            <person name="Cooney J.C."/>
            <person name="Kagawa T.F."/>
            <person name="Liu W."/>
            <person name="Song Y."/>
            <person name="Salvetti E."/>
            <person name="Wrobel A."/>
            <person name="Rasinkangas P."/>
            <person name="Parkhill J."/>
            <person name="Rea M.C."/>
            <person name="O'Sullivan O."/>
            <person name="Ritari J."/>
            <person name="Douillard F.P."/>
            <person name="Paul Ross R."/>
            <person name="Yang R."/>
            <person name="Briner A.E."/>
            <person name="Felis G.E."/>
            <person name="de Vos W.M."/>
            <person name="Barrangou R."/>
            <person name="Klaenhammer T.R."/>
            <person name="Caufield P.W."/>
            <person name="Cui Y."/>
            <person name="Zhang H."/>
            <person name="O'Toole P.W."/>
        </authorList>
    </citation>
    <scope>NUCLEOTIDE SEQUENCE [LARGE SCALE GENOMIC DNA]</scope>
    <source>
        <strain evidence="9 10">DSM 18527</strain>
    </source>
</reference>
<organism evidence="9 10">
    <name type="scientific">Agrilactobacillus composti DSM 18527 = JCM 14202</name>
    <dbReference type="NCBI Taxonomy" id="1423734"/>
    <lineage>
        <taxon>Bacteria</taxon>
        <taxon>Bacillati</taxon>
        <taxon>Bacillota</taxon>
        <taxon>Bacilli</taxon>
        <taxon>Lactobacillales</taxon>
        <taxon>Lactobacillaceae</taxon>
        <taxon>Agrilactobacillus</taxon>
    </lineage>
</organism>
<dbReference type="GO" id="GO:0003676">
    <property type="term" value="F:nucleic acid binding"/>
    <property type="evidence" value="ECO:0007669"/>
    <property type="project" value="InterPro"/>
</dbReference>
<proteinExistence type="inferred from homology"/>
<dbReference type="PANTHER" id="PTHR47959">
    <property type="entry name" value="ATP-DEPENDENT RNA HELICASE RHLE-RELATED"/>
    <property type="match status" value="1"/>
</dbReference>
<dbReference type="InterPro" id="IPR011545">
    <property type="entry name" value="DEAD/DEAH_box_helicase_dom"/>
</dbReference>
<evidence type="ECO:0000256" key="4">
    <source>
        <dbReference type="ARBA" id="ARBA00022840"/>
    </source>
</evidence>
<dbReference type="PANTHER" id="PTHR47959:SF13">
    <property type="entry name" value="ATP-DEPENDENT RNA HELICASE RHLE"/>
    <property type="match status" value="1"/>
</dbReference>
<dbReference type="GO" id="GO:0003724">
    <property type="term" value="F:RNA helicase activity"/>
    <property type="evidence" value="ECO:0007669"/>
    <property type="project" value="TreeGrafter"/>
</dbReference>
<feature type="compositionally biased region" description="Basic residues" evidence="6">
    <location>
        <begin position="399"/>
        <end position="420"/>
    </location>
</feature>
<gene>
    <name evidence="9" type="ORF">FC83_GL000726</name>
</gene>
<dbReference type="GO" id="GO:0005829">
    <property type="term" value="C:cytosol"/>
    <property type="evidence" value="ECO:0007669"/>
    <property type="project" value="TreeGrafter"/>
</dbReference>
<dbReference type="SMART" id="SM00490">
    <property type="entry name" value="HELICc"/>
    <property type="match status" value="1"/>
</dbReference>
<evidence type="ECO:0000313" key="9">
    <source>
        <dbReference type="EMBL" id="KRM31434.1"/>
    </source>
</evidence>
<dbReference type="Pfam" id="PF00271">
    <property type="entry name" value="Helicase_C"/>
    <property type="match status" value="1"/>
</dbReference>
<dbReference type="CDD" id="cd00268">
    <property type="entry name" value="DEADc"/>
    <property type="match status" value="1"/>
</dbReference>
<dbReference type="SMART" id="SM00487">
    <property type="entry name" value="DEXDc"/>
    <property type="match status" value="1"/>
</dbReference>
<keyword evidence="1" id="KW-0547">Nucleotide-binding</keyword>
<dbReference type="Proteomes" id="UP000051236">
    <property type="component" value="Unassembled WGS sequence"/>
</dbReference>
<dbReference type="InterPro" id="IPR050079">
    <property type="entry name" value="DEAD_box_RNA_helicase"/>
</dbReference>
<dbReference type="InterPro" id="IPR044742">
    <property type="entry name" value="DEAD/DEAH_RhlB"/>
</dbReference>
<comment type="similarity">
    <text evidence="5">Belongs to the DEAD box helicase family.</text>
</comment>
<dbReference type="InterPro" id="IPR027417">
    <property type="entry name" value="P-loop_NTPase"/>
</dbReference>
<dbReference type="CDD" id="cd18787">
    <property type="entry name" value="SF2_C_DEAD"/>
    <property type="match status" value="1"/>
</dbReference>
<dbReference type="InterPro" id="IPR014001">
    <property type="entry name" value="Helicase_ATP-bd"/>
</dbReference>
<keyword evidence="10" id="KW-1185">Reference proteome</keyword>
<keyword evidence="3 9" id="KW-0347">Helicase</keyword>
<dbReference type="SUPFAM" id="SSF52540">
    <property type="entry name" value="P-loop containing nucleoside triphosphate hydrolases"/>
    <property type="match status" value="1"/>
</dbReference>
<evidence type="ECO:0000256" key="1">
    <source>
        <dbReference type="ARBA" id="ARBA00022741"/>
    </source>
</evidence>
<evidence type="ECO:0000256" key="6">
    <source>
        <dbReference type="SAM" id="MobiDB-lite"/>
    </source>
</evidence>
<comment type="caution">
    <text evidence="9">The sequence shown here is derived from an EMBL/GenBank/DDBJ whole genome shotgun (WGS) entry which is preliminary data.</text>
</comment>